<dbReference type="Proteomes" id="UP000000564">
    <property type="component" value="Chromosome"/>
</dbReference>
<evidence type="ECO:0000313" key="1">
    <source>
        <dbReference type="EMBL" id="AAM79324.1"/>
    </source>
</evidence>
<dbReference type="KEGG" id="spg:SpyM3_0717"/>
<organism evidence="1 2">
    <name type="scientific">Streptococcus pyogenes serotype M3 (strain ATCC BAA-595 / MGAS315)</name>
    <dbReference type="NCBI Taxonomy" id="198466"/>
    <lineage>
        <taxon>Bacteria</taxon>
        <taxon>Bacillati</taxon>
        <taxon>Bacillota</taxon>
        <taxon>Bacilli</taxon>
        <taxon>Lactobacillales</taxon>
        <taxon>Streptococcaceae</taxon>
        <taxon>Streptococcus</taxon>
    </lineage>
</organism>
<accession>A0A0H2UUE0</accession>
<sequence>MSGFANLKGVEELLANMEKKLGPAKVNRVVNRSLKEIGKELEPSFKSAISIYKRTGETTESAVVSGVRREDGIPKVKLGFTTPRWNIVHLQELEYGWKHNRRGVGVIRRYSDILETIYPRGIRDKLKRGFDG</sequence>
<dbReference type="HOGENOM" id="CLU_156616_0_0_9"/>
<dbReference type="RefSeq" id="WP_011017387.1">
    <property type="nucleotide sequence ID" value="NC_004070.1"/>
</dbReference>
<name>A0A0H2UUE0_STRP3</name>
<protein>
    <recommendedName>
        <fullName evidence="3">HK97 gp10 family phage protein</fullName>
    </recommendedName>
</protein>
<evidence type="ECO:0008006" key="3">
    <source>
        <dbReference type="Google" id="ProtNLM"/>
    </source>
</evidence>
<reference evidence="1 2" key="1">
    <citation type="journal article" date="2002" name="Proc. Natl. Acad. Sci. U.S.A.">
        <title>Genome sequence of a serotype M3 strain of group A Streptococcus: phage-encoded toxins, the high-virulence phenotype, and clone emergence.</title>
        <authorList>
            <person name="Beres S.B."/>
            <person name="Sylva G.L."/>
            <person name="Barbian K.D."/>
            <person name="Lei B."/>
            <person name="Hoff J.S."/>
            <person name="Mammarella N.D."/>
            <person name="Liu M.Y."/>
            <person name="Smoot J.C."/>
            <person name="Porcella S.F."/>
            <person name="Parkins L.D."/>
            <person name="Campbell D.S."/>
            <person name="Smith T.M."/>
            <person name="McCormick J.K."/>
            <person name="Leung D.Y."/>
            <person name="Schlievert P.M."/>
            <person name="Musser J.M."/>
        </authorList>
    </citation>
    <scope>NUCLEOTIDE SEQUENCE [LARGE SCALE GENOMIC DNA]</scope>
    <source>
        <strain evidence="2">ATCC BAA-595 / MGAS315</strain>
    </source>
</reference>
<dbReference type="AlphaFoldDB" id="A0A0H2UUE0"/>
<proteinExistence type="predicted"/>
<evidence type="ECO:0000313" key="2">
    <source>
        <dbReference type="Proteomes" id="UP000000564"/>
    </source>
</evidence>
<dbReference type="EMBL" id="AE014074">
    <property type="protein sequence ID" value="AAM79324.1"/>
    <property type="molecule type" value="Genomic_DNA"/>
</dbReference>
<gene>
    <name evidence="1" type="ordered locus">SpyM3_0717</name>
</gene>